<dbReference type="RefSeq" id="WP_005522407.1">
    <property type="nucleotide sequence ID" value="NZ_EQ973330.1"/>
</dbReference>
<dbReference type="InterPro" id="IPR025591">
    <property type="entry name" value="RloB"/>
</dbReference>
<feature type="region of interest" description="Disordered" evidence="1">
    <location>
        <begin position="1"/>
        <end position="25"/>
    </location>
</feature>
<organism evidence="2 3">
    <name type="scientific">Corynebacterium matruchotii ATCC 33806</name>
    <dbReference type="NCBI Taxonomy" id="566549"/>
    <lineage>
        <taxon>Bacteria</taxon>
        <taxon>Bacillati</taxon>
        <taxon>Actinomycetota</taxon>
        <taxon>Actinomycetes</taxon>
        <taxon>Mycobacteriales</taxon>
        <taxon>Corynebacteriaceae</taxon>
        <taxon>Corynebacterium</taxon>
    </lineage>
</organism>
<gene>
    <name evidence="2" type="ORF">CORMATOL_02345</name>
</gene>
<evidence type="ECO:0000256" key="1">
    <source>
        <dbReference type="SAM" id="MobiDB-lite"/>
    </source>
</evidence>
<name>C0E5R3_9CORY</name>
<proteinExistence type="predicted"/>
<reference evidence="2 3" key="1">
    <citation type="submission" date="2009-01" db="EMBL/GenBank/DDBJ databases">
        <authorList>
            <person name="Fulton L."/>
            <person name="Clifton S."/>
            <person name="Chinwalla A.T."/>
            <person name="Mitreva M."/>
            <person name="Sodergren E."/>
            <person name="Weinstock G."/>
            <person name="Clifton S."/>
            <person name="Dooling D.J."/>
            <person name="Fulton B."/>
            <person name="Minx P."/>
            <person name="Pepin K.H."/>
            <person name="Johnson M."/>
            <person name="Bhonagiri V."/>
            <person name="Nash W.E."/>
            <person name="Mardis E.R."/>
            <person name="Wilson R.K."/>
        </authorList>
    </citation>
    <scope>NUCLEOTIDE SEQUENCE [LARGE SCALE GENOMIC DNA]</scope>
    <source>
        <strain evidence="2 3">ATCC 33806</strain>
    </source>
</reference>
<evidence type="ECO:0008006" key="4">
    <source>
        <dbReference type="Google" id="ProtNLM"/>
    </source>
</evidence>
<comment type="caution">
    <text evidence="2">The sequence shown here is derived from an EMBL/GenBank/DDBJ whole genome shotgun (WGS) entry which is preliminary data.</text>
</comment>
<evidence type="ECO:0000313" key="2">
    <source>
        <dbReference type="EMBL" id="EEG26112.1"/>
    </source>
</evidence>
<dbReference type="AlphaFoldDB" id="C0E5R3"/>
<dbReference type="Pfam" id="PF13707">
    <property type="entry name" value="RloB"/>
    <property type="match status" value="1"/>
</dbReference>
<dbReference type="Proteomes" id="UP000006247">
    <property type="component" value="Unassembled WGS sequence"/>
</dbReference>
<protein>
    <recommendedName>
        <fullName evidence="4">RloB-like protein</fullName>
    </recommendedName>
</protein>
<evidence type="ECO:0000313" key="3">
    <source>
        <dbReference type="Proteomes" id="UP000006247"/>
    </source>
</evidence>
<feature type="compositionally biased region" description="Basic residues" evidence="1">
    <location>
        <begin position="1"/>
        <end position="18"/>
    </location>
</feature>
<dbReference type="EMBL" id="ACEB01000037">
    <property type="protein sequence ID" value="EEG26112.1"/>
    <property type="molecule type" value="Genomic_DNA"/>
</dbReference>
<sequence>MAKRSKDKNIKSRRRRGSGTRPTSKPILLFVQGECTEKDYFELLKDHLRLKSLTIKVESQSPENLIDRTKTTISRDKDAPPSAVYYVVDVDDTSDEQFRQAFKAAKNATNRKTEYHFVVSHESFEAWLLAHFEDIRNKNIPRTTMGKKLQGRKMLNGKSEKNVSDDFPVEDYKQAMGRVTHCAFDEVNRETTSTAMPHLITELIKLKPKPK</sequence>
<accession>C0E5R3</accession>
<dbReference type="HOGENOM" id="CLU_090993_0_1_11"/>